<dbReference type="EMBL" id="AP019514">
    <property type="protein sequence ID" value="BBI61682.1"/>
    <property type="molecule type" value="Genomic_DNA"/>
</dbReference>
<dbReference type="KEGG" id="hsr:HSBAA_29880"/>
<feature type="domain" description="DUF6651" evidence="2">
    <location>
        <begin position="172"/>
        <end position="271"/>
    </location>
</feature>
<proteinExistence type="predicted"/>
<accession>A0A455U6C7</accession>
<reference evidence="3 4" key="1">
    <citation type="journal article" date="2019" name="Microbiol. Resour. Announc.">
        <title>Complete Genome Sequence of Halomonas sulfidaeris Strain Esulfide1 Isolated from a Metal Sulfide Rock at a Depth of 2,200 Meters, Obtained Using Nanopore Sequencing.</title>
        <authorList>
            <person name="Saito M."/>
            <person name="Nishigata A."/>
            <person name="Galipon J."/>
            <person name="Arakawa K."/>
        </authorList>
    </citation>
    <scope>NUCLEOTIDE SEQUENCE [LARGE SCALE GENOMIC DNA]</scope>
    <source>
        <strain evidence="3 4">ATCC BAA-803</strain>
    </source>
</reference>
<evidence type="ECO:0000259" key="2">
    <source>
        <dbReference type="Pfam" id="PF20356"/>
    </source>
</evidence>
<sequence>MPWYLKLLADARIHQAAGNEGEGGGGGAATGGEGAGSNSGEGDKPAGGEGEKPAAGGEGEKPAEGDKPKEGGEKPTDREAELLKETMKRKERIKELETQLQAFGEVTPDQIKTLLEAENARKAEAAQREKDDLEKRGEWDRLKDMMATEHQTVLSAKDTEIAELREANAAMVKSLEDMTVGADFGNSKFISEELLLTSSKARVIYGSHFEVKDGKVVGYDKPAGAKERTMLVDGNGSPMSFDTALRKLVDADPERDSLIRSKAKPGTGSAKPEAGAPEKTVSPGVGRISAGLASFNLDSE</sequence>
<evidence type="ECO:0000313" key="4">
    <source>
        <dbReference type="Proteomes" id="UP000320231"/>
    </source>
</evidence>
<feature type="compositionally biased region" description="Gly residues" evidence="1">
    <location>
        <begin position="20"/>
        <end position="39"/>
    </location>
</feature>
<organism evidence="3 4">
    <name type="scientific">Vreelandella sulfidaeris</name>
    <dbReference type="NCBI Taxonomy" id="115553"/>
    <lineage>
        <taxon>Bacteria</taxon>
        <taxon>Pseudomonadati</taxon>
        <taxon>Pseudomonadota</taxon>
        <taxon>Gammaproteobacteria</taxon>
        <taxon>Oceanospirillales</taxon>
        <taxon>Halomonadaceae</taxon>
        <taxon>Vreelandella</taxon>
    </lineage>
</organism>
<name>A0A455U6C7_9GAMM</name>
<feature type="region of interest" description="Disordered" evidence="1">
    <location>
        <begin position="120"/>
        <end position="139"/>
    </location>
</feature>
<dbReference type="InterPro" id="IPR046593">
    <property type="entry name" value="DUF6651"/>
</dbReference>
<feature type="region of interest" description="Disordered" evidence="1">
    <location>
        <begin position="252"/>
        <end position="286"/>
    </location>
</feature>
<evidence type="ECO:0000313" key="3">
    <source>
        <dbReference type="EMBL" id="BBI61682.1"/>
    </source>
</evidence>
<dbReference type="Pfam" id="PF20356">
    <property type="entry name" value="DUF6651"/>
    <property type="match status" value="1"/>
</dbReference>
<dbReference type="AlphaFoldDB" id="A0A455U6C7"/>
<gene>
    <name evidence="3" type="ORF">HSBAA_29880</name>
</gene>
<feature type="compositionally biased region" description="Basic and acidic residues" evidence="1">
    <location>
        <begin position="41"/>
        <end position="89"/>
    </location>
</feature>
<protein>
    <recommendedName>
        <fullName evidence="2">DUF6651 domain-containing protein</fullName>
    </recommendedName>
</protein>
<feature type="region of interest" description="Disordered" evidence="1">
    <location>
        <begin position="17"/>
        <end position="89"/>
    </location>
</feature>
<evidence type="ECO:0000256" key="1">
    <source>
        <dbReference type="SAM" id="MobiDB-lite"/>
    </source>
</evidence>
<dbReference type="Proteomes" id="UP000320231">
    <property type="component" value="Chromosome"/>
</dbReference>